<evidence type="ECO:0000256" key="2">
    <source>
        <dbReference type="RuleBase" id="RU003707"/>
    </source>
</evidence>
<feature type="transmembrane region" description="Helical" evidence="3">
    <location>
        <begin position="111"/>
        <end position="131"/>
    </location>
</feature>
<organism evidence="4 5">
    <name type="scientific">Acidovorax cavernicola</name>
    <dbReference type="NCBI Taxonomy" id="1675792"/>
    <lineage>
        <taxon>Bacteria</taxon>
        <taxon>Pseudomonadati</taxon>
        <taxon>Pseudomonadota</taxon>
        <taxon>Betaproteobacteria</taxon>
        <taxon>Burkholderiales</taxon>
        <taxon>Comamonadaceae</taxon>
        <taxon>Acidovorax</taxon>
    </lineage>
</organism>
<dbReference type="GO" id="GO:0003824">
    <property type="term" value="F:catalytic activity"/>
    <property type="evidence" value="ECO:0007669"/>
    <property type="project" value="InterPro"/>
</dbReference>
<sequence length="274" mass="29112">MSDTEEDILIDRSRDGIALLTLNRPARLNALSQPAVRRLCAALDALAHDDGVRVLILTGAGRGFCAGWDLTTPLTRRDDQPLAGEPSVTDLMAGQELFAGMVRRLRALDKVVIAAVNGVAVGAGFALTLGADIRVAARSASFHVGAVRIGLTAGECGISYHLPRLVGASRAFELMLTGRPVQADEAERIGLVAALVDDAEVLPRALAMAADVLRNSPYATRHTKQVMWTNLEAPSLDAALEVENRAQVLALKTEDFREAAAAFAAKRAPVFTGR</sequence>
<reference evidence="4 5" key="1">
    <citation type="submission" date="2018-09" db="EMBL/GenBank/DDBJ databases">
        <title>Acidovorax cavernicola nov. sp. isolated from Gruta de las Maravillas (Aracena, Spain).</title>
        <authorList>
            <person name="Jurado V."/>
            <person name="Gutierrez-Patricio S."/>
            <person name="Gonzalez-Pimentel J.L."/>
            <person name="Miller A.Z."/>
            <person name="Laiz L."/>
            <person name="Saiz-Jimenez C."/>
        </authorList>
    </citation>
    <scope>NUCLEOTIDE SEQUENCE [LARGE SCALE GENOMIC DNA]</scope>
    <source>
        <strain evidence="4 5">1011MAR4D40.2</strain>
    </source>
</reference>
<keyword evidence="3" id="KW-1133">Transmembrane helix</keyword>
<keyword evidence="5" id="KW-1185">Reference proteome</keyword>
<proteinExistence type="inferred from homology"/>
<dbReference type="InterPro" id="IPR014748">
    <property type="entry name" value="Enoyl-CoA_hydra_C"/>
</dbReference>
<keyword evidence="3" id="KW-0812">Transmembrane</keyword>
<dbReference type="InterPro" id="IPR029045">
    <property type="entry name" value="ClpP/crotonase-like_dom_sf"/>
</dbReference>
<comment type="similarity">
    <text evidence="1 2">Belongs to the enoyl-CoA hydratase/isomerase family.</text>
</comment>
<evidence type="ECO:0000313" key="5">
    <source>
        <dbReference type="Proteomes" id="UP000265619"/>
    </source>
</evidence>
<comment type="caution">
    <text evidence="4">The sequence shown here is derived from an EMBL/GenBank/DDBJ whole genome shotgun (WGS) entry which is preliminary data.</text>
</comment>
<dbReference type="PANTHER" id="PTHR43802">
    <property type="entry name" value="ENOYL-COA HYDRATASE"/>
    <property type="match status" value="1"/>
</dbReference>
<dbReference type="Gene3D" id="1.10.12.10">
    <property type="entry name" value="Lyase 2-enoyl-coa Hydratase, Chain A, domain 2"/>
    <property type="match status" value="1"/>
</dbReference>
<evidence type="ECO:0000313" key="4">
    <source>
        <dbReference type="EMBL" id="RIX84150.1"/>
    </source>
</evidence>
<dbReference type="SUPFAM" id="SSF52096">
    <property type="entry name" value="ClpP/crotonase"/>
    <property type="match status" value="1"/>
</dbReference>
<dbReference type="CDD" id="cd06558">
    <property type="entry name" value="crotonase-like"/>
    <property type="match status" value="1"/>
</dbReference>
<dbReference type="RefSeq" id="WP_119552408.1">
    <property type="nucleotide sequence ID" value="NZ_QXMN01000003.1"/>
</dbReference>
<evidence type="ECO:0000256" key="1">
    <source>
        <dbReference type="ARBA" id="ARBA00005254"/>
    </source>
</evidence>
<dbReference type="InterPro" id="IPR018376">
    <property type="entry name" value="Enoyl-CoA_hyd/isom_CS"/>
</dbReference>
<keyword evidence="3" id="KW-0472">Membrane</keyword>
<protein>
    <submittedName>
        <fullName evidence="4">Enoyl-CoA hydratase</fullName>
    </submittedName>
</protein>
<dbReference type="Gene3D" id="3.90.226.10">
    <property type="entry name" value="2-enoyl-CoA Hydratase, Chain A, domain 1"/>
    <property type="match status" value="1"/>
</dbReference>
<dbReference type="Proteomes" id="UP000265619">
    <property type="component" value="Unassembled WGS sequence"/>
</dbReference>
<gene>
    <name evidence="4" type="ORF">D3H34_05420</name>
</gene>
<dbReference type="OrthoDB" id="4608673at2"/>
<dbReference type="PANTHER" id="PTHR43802:SF1">
    <property type="entry name" value="IP11341P-RELATED"/>
    <property type="match status" value="1"/>
</dbReference>
<evidence type="ECO:0000256" key="3">
    <source>
        <dbReference type="SAM" id="Phobius"/>
    </source>
</evidence>
<dbReference type="EMBL" id="QXMN01000003">
    <property type="protein sequence ID" value="RIX84150.1"/>
    <property type="molecule type" value="Genomic_DNA"/>
</dbReference>
<name>A0A9X8D869_9BURK</name>
<dbReference type="PROSITE" id="PS00166">
    <property type="entry name" value="ENOYL_COA_HYDRATASE"/>
    <property type="match status" value="1"/>
</dbReference>
<dbReference type="AlphaFoldDB" id="A0A9X8D869"/>
<accession>A0A9X8D869</accession>
<dbReference type="InterPro" id="IPR001753">
    <property type="entry name" value="Enoyl-CoA_hydra/iso"/>
</dbReference>
<dbReference type="Pfam" id="PF00378">
    <property type="entry name" value="ECH_1"/>
    <property type="match status" value="1"/>
</dbReference>